<evidence type="ECO:0000313" key="2">
    <source>
        <dbReference type="Proteomes" id="UP000199045"/>
    </source>
</evidence>
<gene>
    <name evidence="1" type="ORF">SAMN04488121_101754</name>
</gene>
<proteinExistence type="predicted"/>
<evidence type="ECO:0000313" key="1">
    <source>
        <dbReference type="EMBL" id="SDF08929.1"/>
    </source>
</evidence>
<organism evidence="1 2">
    <name type="scientific">Chitinophaga filiformis</name>
    <name type="common">Myxococcus filiformis</name>
    <name type="synonym">Flexibacter filiformis</name>
    <dbReference type="NCBI Taxonomy" id="104663"/>
    <lineage>
        <taxon>Bacteria</taxon>
        <taxon>Pseudomonadati</taxon>
        <taxon>Bacteroidota</taxon>
        <taxon>Chitinophagia</taxon>
        <taxon>Chitinophagales</taxon>
        <taxon>Chitinophagaceae</taxon>
        <taxon>Chitinophaga</taxon>
    </lineage>
</organism>
<dbReference type="AlphaFoldDB" id="A0A1G7I9A6"/>
<dbReference type="OrthoDB" id="627345at2"/>
<accession>A0A1G7I9A6</accession>
<reference evidence="1 2" key="1">
    <citation type="submission" date="2016-10" db="EMBL/GenBank/DDBJ databases">
        <authorList>
            <person name="de Groot N.N."/>
        </authorList>
    </citation>
    <scope>NUCLEOTIDE SEQUENCE [LARGE SCALE GENOMIC DNA]</scope>
    <source>
        <strain evidence="1 2">DSM 527</strain>
    </source>
</reference>
<protein>
    <submittedName>
        <fullName evidence="1">Uncharacterized protein</fullName>
    </submittedName>
</protein>
<dbReference type="RefSeq" id="WP_143011350.1">
    <property type="nucleotide sequence ID" value="NZ_FNBN01000001.1"/>
</dbReference>
<dbReference type="PROSITE" id="PS51257">
    <property type="entry name" value="PROKAR_LIPOPROTEIN"/>
    <property type="match status" value="1"/>
</dbReference>
<name>A0A1G7I9A6_CHIFI</name>
<dbReference type="EMBL" id="FNBN01000001">
    <property type="protein sequence ID" value="SDF08929.1"/>
    <property type="molecule type" value="Genomic_DNA"/>
</dbReference>
<sequence length="360" mass="40542">MKFLTSTLIVILMMFYSCKNDVVEPDIIYNDTIQSFSDSLKILHYKSRIKGVIPEDNIGQPIIADKQDTIIAENGSLVAITPTFVLGKEADGFYVQIEEANHYFEIDFNSPLSGRKAPVTDGANAKEADDSSIVIQLPTLPADILPRIFTVKYSVYRDVGSRWVSNKATTYLKVVPKGSNNYRQLLVGKWNIQSSTITYPDRETTTYVKPLDSVIGHYRCMDGKLMGVGISHEGDVYYPDRYITVHEASYNFGGDNNFNDRFLTTVRRLNLDLSTCDSLVYVDANSISPGIDRLVTGRYYYNAESNQLNIVYGKAGGGRYGVDLEVYTVLELTENRLKIRIQRGTTEAFPYKETIVLTKE</sequence>
<dbReference type="Proteomes" id="UP000199045">
    <property type="component" value="Unassembled WGS sequence"/>
</dbReference>